<dbReference type="InterPro" id="IPR050900">
    <property type="entry name" value="Transposase_IS3/IS150/IS904"/>
</dbReference>
<evidence type="ECO:0000259" key="1">
    <source>
        <dbReference type="PROSITE" id="PS50994"/>
    </source>
</evidence>
<dbReference type="NCBIfam" id="NF033516">
    <property type="entry name" value="transpos_IS3"/>
    <property type="match status" value="1"/>
</dbReference>
<dbReference type="EMBL" id="AP027145">
    <property type="protein sequence ID" value="BDV36619.1"/>
    <property type="molecule type" value="Genomic_DNA"/>
</dbReference>
<proteinExistence type="predicted"/>
<dbReference type="Pfam" id="PF13333">
    <property type="entry name" value="rve_2"/>
    <property type="match status" value="1"/>
</dbReference>
<evidence type="ECO:0000313" key="3">
    <source>
        <dbReference type="EMBL" id="BDV36632.1"/>
    </source>
</evidence>
<keyword evidence="3" id="KW-0614">Plasmid</keyword>
<protein>
    <recommendedName>
        <fullName evidence="1">Integrase catalytic domain-containing protein</fullName>
    </recommendedName>
</protein>
<reference evidence="3 4" key="1">
    <citation type="journal article" date="2023" name="Int. J. Syst. Evol. Microbiol.">
        <title>Methylocystis iwaonis sp. nov., a type II methane-oxidizing bacterium from surface soil of a rice paddy field in Japan, and emended description of the genus Methylocystis (ex Whittenbury et al. 1970) Bowman et al. 1993.</title>
        <authorList>
            <person name="Kaise H."/>
            <person name="Sawadogo J.B."/>
            <person name="Alam M.S."/>
            <person name="Ueno C."/>
            <person name="Dianou D."/>
            <person name="Shinjo R."/>
            <person name="Asakawa S."/>
        </authorList>
    </citation>
    <scope>NUCLEOTIDE SEQUENCE [LARGE SCALE GENOMIC DNA]</scope>
    <source>
        <strain evidence="3 4">SS37A-Re</strain>
        <plasmid evidence="2 4">pSS37A-Re-3</plasmid>
        <plasmid evidence="3 4">pSS37A-Re-4</plasmid>
    </source>
</reference>
<dbReference type="InterPro" id="IPR036397">
    <property type="entry name" value="RNaseH_sf"/>
</dbReference>
<feature type="domain" description="Integrase catalytic" evidence="1">
    <location>
        <begin position="1"/>
        <end position="165"/>
    </location>
</feature>
<dbReference type="Proteomes" id="UP001317629">
    <property type="component" value="Plasmid pSS37A-Re-4"/>
</dbReference>
<keyword evidence="4" id="KW-1185">Reference proteome</keyword>
<evidence type="ECO:0000313" key="2">
    <source>
        <dbReference type="EMBL" id="BDV36619.1"/>
    </source>
</evidence>
<geneLocation type="plasmid" evidence="2 4">
    <name>pSS37A-Re-3</name>
</geneLocation>
<name>A0ABM8EF01_9HYPH</name>
<dbReference type="InterPro" id="IPR012337">
    <property type="entry name" value="RNaseH-like_sf"/>
</dbReference>
<dbReference type="InterPro" id="IPR048020">
    <property type="entry name" value="Transpos_IS3"/>
</dbReference>
<dbReference type="Gene3D" id="3.30.420.10">
    <property type="entry name" value="Ribonuclease H-like superfamily/Ribonuclease H"/>
    <property type="match status" value="1"/>
</dbReference>
<dbReference type="Proteomes" id="UP001317629">
    <property type="component" value="Plasmid pSS37A-Re-3"/>
</dbReference>
<dbReference type="PROSITE" id="PS50994">
    <property type="entry name" value="INTEGRASE"/>
    <property type="match status" value="1"/>
</dbReference>
<gene>
    <name evidence="2" type="ORF">SS37A_41490</name>
    <name evidence="3" type="ORF">SS37A_41620</name>
</gene>
<organism evidence="3 4">
    <name type="scientific">Methylocystis iwaonis</name>
    <dbReference type="NCBI Taxonomy" id="2885079"/>
    <lineage>
        <taxon>Bacteria</taxon>
        <taxon>Pseudomonadati</taxon>
        <taxon>Pseudomonadota</taxon>
        <taxon>Alphaproteobacteria</taxon>
        <taxon>Hyphomicrobiales</taxon>
        <taxon>Methylocystaceae</taxon>
        <taxon>Methylocystis</taxon>
    </lineage>
</organism>
<dbReference type="PANTHER" id="PTHR46889">
    <property type="entry name" value="TRANSPOSASE INSF FOR INSERTION SEQUENCE IS3B-RELATED"/>
    <property type="match status" value="1"/>
</dbReference>
<geneLocation type="plasmid" evidence="3 4">
    <name>pSS37A-Re-4</name>
</geneLocation>
<dbReference type="SUPFAM" id="SSF53098">
    <property type="entry name" value="Ribonuclease H-like"/>
    <property type="match status" value="1"/>
</dbReference>
<dbReference type="EMBL" id="AP027146">
    <property type="protein sequence ID" value="BDV36632.1"/>
    <property type="molecule type" value="Genomic_DNA"/>
</dbReference>
<sequence>MAPGGRLQWIADFTYIWTAEGWLYVAAVIDLFSRRVVGWSMRAEMPAGLVADALMMAIWRRGKPGSRTPCCITPTGAAQYTSEQFQRLMADNGVVCSMSRSGNVWDNAAMESFFSSLKTERIGKKLYRTRDDARADVFDSVGRFYNPVRRHSRSATSARLSSKTK</sequence>
<dbReference type="Pfam" id="PF00665">
    <property type="entry name" value="rve"/>
    <property type="match status" value="1"/>
</dbReference>
<dbReference type="InterPro" id="IPR001584">
    <property type="entry name" value="Integrase_cat-core"/>
</dbReference>
<dbReference type="PANTHER" id="PTHR46889:SF4">
    <property type="entry name" value="TRANSPOSASE INSO FOR INSERTION SEQUENCE ELEMENT IS911B-RELATED"/>
    <property type="match status" value="1"/>
</dbReference>
<evidence type="ECO:0000313" key="4">
    <source>
        <dbReference type="Proteomes" id="UP001317629"/>
    </source>
</evidence>
<accession>A0ABM8EF01</accession>